<evidence type="ECO:0000313" key="2">
    <source>
        <dbReference type="Proteomes" id="UP000247832"/>
    </source>
</evidence>
<comment type="caution">
    <text evidence="1">The sequence shown here is derived from an EMBL/GenBank/DDBJ whole genome shotgun (WGS) entry which is preliminary data.</text>
</comment>
<name>A0A2V5LMZ3_9MICC</name>
<organism evidence="1 2">
    <name type="scientific">Arthrobacter livingstonensis</name>
    <dbReference type="NCBI Taxonomy" id="670078"/>
    <lineage>
        <taxon>Bacteria</taxon>
        <taxon>Bacillati</taxon>
        <taxon>Actinomycetota</taxon>
        <taxon>Actinomycetes</taxon>
        <taxon>Micrococcales</taxon>
        <taxon>Micrococcaceae</taxon>
        <taxon>Arthrobacter</taxon>
    </lineage>
</organism>
<keyword evidence="2" id="KW-1185">Reference proteome</keyword>
<reference evidence="1 2" key="1">
    <citation type="submission" date="2018-05" db="EMBL/GenBank/DDBJ databases">
        <title>Genetic diversity of glacier-inhabiting Cryobacterium bacteria in China and description of Cryobacterium mengkeensis sp. nov. and Arthrobacter glacialis sp. nov.</title>
        <authorList>
            <person name="Liu Q."/>
            <person name="Xin Y.-H."/>
        </authorList>
    </citation>
    <scope>NUCLEOTIDE SEQUENCE [LARGE SCALE GENOMIC DNA]</scope>
    <source>
        <strain evidence="1 2">LI2</strain>
    </source>
</reference>
<proteinExistence type="predicted"/>
<dbReference type="EMBL" id="QJVD01000109">
    <property type="protein sequence ID" value="PYI63817.1"/>
    <property type="molecule type" value="Genomic_DNA"/>
</dbReference>
<evidence type="ECO:0000313" key="1">
    <source>
        <dbReference type="EMBL" id="PYI63817.1"/>
    </source>
</evidence>
<accession>A0A2V5LMZ3</accession>
<protein>
    <submittedName>
        <fullName evidence="1">Uncharacterized protein</fullName>
    </submittedName>
</protein>
<dbReference type="Proteomes" id="UP000247832">
    <property type="component" value="Unassembled WGS sequence"/>
</dbReference>
<sequence>AVVTVPVGTVAGRLPVTIGAVPARTGRTVTIGLAFIAVPGRRAFAEGTVAGAAAILAAVESTAASFVGISFAVATVLLSHADS</sequence>
<dbReference type="AlphaFoldDB" id="A0A2V5LMZ3"/>
<feature type="non-terminal residue" evidence="1">
    <location>
        <position position="1"/>
    </location>
</feature>
<gene>
    <name evidence="1" type="ORF">CVV68_22955</name>
</gene>